<dbReference type="InterPro" id="IPR052155">
    <property type="entry name" value="Biofilm_reg_signaling"/>
</dbReference>
<evidence type="ECO:0000259" key="8">
    <source>
        <dbReference type="PROSITE" id="PS50887"/>
    </source>
</evidence>
<dbReference type="SMART" id="SM00052">
    <property type="entry name" value="EAL"/>
    <property type="match status" value="1"/>
</dbReference>
<evidence type="ECO:0000313" key="9">
    <source>
        <dbReference type="EMBL" id="BAN03854.1"/>
    </source>
</evidence>
<dbReference type="NCBIfam" id="TIGR00254">
    <property type="entry name" value="GGDEF"/>
    <property type="match status" value="1"/>
</dbReference>
<protein>
    <recommendedName>
        <fullName evidence="11">Signaling protein</fullName>
    </recommendedName>
</protein>
<dbReference type="EMBL" id="AP012057">
    <property type="protein sequence ID" value="BAN03854.1"/>
    <property type="molecule type" value="Genomic_DNA"/>
</dbReference>
<dbReference type="PANTHER" id="PTHR44757:SF2">
    <property type="entry name" value="BIOFILM ARCHITECTURE MAINTENANCE PROTEIN MBAA"/>
    <property type="match status" value="1"/>
</dbReference>
<evidence type="ECO:0000256" key="3">
    <source>
        <dbReference type="ARBA" id="ARBA00022692"/>
    </source>
</evidence>
<sequence>MEESGESERPSGWSFPARTTAYFIVVSALSMGLLAFIGLGEIREINHDNAEIRVDRAARAAAALFEQQHSEFAVDCSVDGSPVVIKIDSIDRLEPAPSWDSLLDTVAQVNQGAANIFRYNAESAAFDRISTTFTDASGARLGNSQVEPGIIAEGHPAYDSLVDSQPYSGEVPVAGRSRYAYLVPIVDGAEATVGILAVDVGFVDDLTVSNSQAARRVLITMIVLLSVMAASGIVVMFFAFRPMNRLIKVAHDVGSPGASTAVGLTDRRDEIGYLASGLAKVVELRDDLEHRAYNDDLTGVPNRAAFVRELDERISRFRTVDEPATLGFALLIIDLDSFKAVNDAFGHQAGDELLKSVMRSLGEALLPGEFLARLGGDEFALLTAPGDIAPEAIEAAAQRVTRSVTEVRQTRAGETTMTASVGVAVLPEHGVSIETAMTNADLALYAVKRNGRGHWQLYSPSMSSSNQRRIHLASELRRALHEHEISLEYQPLYAATDGQLRSVEALARWHHVVEGPIPPVEFVAAAENAGLISALGEYVIEAVCAQIGRWCDDQLDTPVVAVNVSTMQLWQPEFLEMLRASIRRHGVEPGRLCLEITESVVVQRDDAKTRRLLDDIIALGVTLSIDDFGTGYSSLSYLHDLPVQQVKIDRMFLAEASRDPKKAQLFAGIISLGLNLGLDVVIEGVETFADLELARRHGAHLVQGWFLDAAMPADIVSERFGTIAAPWVGTQLAFDPPPA</sequence>
<dbReference type="Pfam" id="PF00990">
    <property type="entry name" value="GGDEF"/>
    <property type="match status" value="1"/>
</dbReference>
<accession>A0A6C7E866</accession>
<dbReference type="InterPro" id="IPR033463">
    <property type="entry name" value="sCache_3"/>
</dbReference>
<dbReference type="Proteomes" id="UP000011863">
    <property type="component" value="Chromosome"/>
</dbReference>
<keyword evidence="10" id="KW-1185">Reference proteome</keyword>
<dbReference type="CDD" id="cd01948">
    <property type="entry name" value="EAL"/>
    <property type="match status" value="1"/>
</dbReference>
<dbReference type="KEGG" id="aym:YM304_35400"/>
<evidence type="ECO:0000259" key="7">
    <source>
        <dbReference type="PROSITE" id="PS50883"/>
    </source>
</evidence>
<reference evidence="9 10" key="1">
    <citation type="journal article" date="2013" name="Int. J. Syst. Evol. Microbiol.">
        <title>Ilumatobacter nonamiense sp. nov. and Ilumatobacter coccineum sp. nov., isolated from seashore sand.</title>
        <authorList>
            <person name="Matsumoto A."/>
            <person name="Kasai H."/>
            <person name="Matsuo Y."/>
            <person name="Shizuri Y."/>
            <person name="Ichikawa N."/>
            <person name="Fujita N."/>
            <person name="Omura S."/>
            <person name="Takahashi Y."/>
        </authorList>
    </citation>
    <scope>NUCLEOTIDE SEQUENCE [LARGE SCALE GENOMIC DNA]</scope>
    <source>
        <strain evidence="10">NBRC 103263 / KCTC 29153 / YM16-304</strain>
    </source>
</reference>
<feature type="domain" description="GGDEF" evidence="8">
    <location>
        <begin position="326"/>
        <end position="460"/>
    </location>
</feature>
<name>A0A6C7E866_ILUCY</name>
<dbReference type="InterPro" id="IPR029787">
    <property type="entry name" value="Nucleotide_cyclase"/>
</dbReference>
<dbReference type="InterPro" id="IPR035919">
    <property type="entry name" value="EAL_sf"/>
</dbReference>
<evidence type="ECO:0000256" key="6">
    <source>
        <dbReference type="SAM" id="Phobius"/>
    </source>
</evidence>
<keyword evidence="3 6" id="KW-0812">Transmembrane</keyword>
<evidence type="ECO:0008006" key="11">
    <source>
        <dbReference type="Google" id="ProtNLM"/>
    </source>
</evidence>
<feature type="transmembrane region" description="Helical" evidence="6">
    <location>
        <begin position="20"/>
        <end position="39"/>
    </location>
</feature>
<dbReference type="InterPro" id="IPR001633">
    <property type="entry name" value="EAL_dom"/>
</dbReference>
<evidence type="ECO:0000256" key="1">
    <source>
        <dbReference type="ARBA" id="ARBA00004651"/>
    </source>
</evidence>
<comment type="subcellular location">
    <subcellularLocation>
        <location evidence="1">Cell membrane</location>
        <topology evidence="1">Multi-pass membrane protein</topology>
    </subcellularLocation>
</comment>
<gene>
    <name evidence="9" type="ORF">YM304_35400</name>
</gene>
<dbReference type="SUPFAM" id="SSF55073">
    <property type="entry name" value="Nucleotide cyclase"/>
    <property type="match status" value="1"/>
</dbReference>
<proteinExistence type="predicted"/>
<keyword evidence="5 6" id="KW-0472">Membrane</keyword>
<dbReference type="CDD" id="cd01949">
    <property type="entry name" value="GGDEF"/>
    <property type="match status" value="1"/>
</dbReference>
<evidence type="ECO:0000313" key="10">
    <source>
        <dbReference type="Proteomes" id="UP000011863"/>
    </source>
</evidence>
<dbReference type="Gene3D" id="3.30.70.270">
    <property type="match status" value="1"/>
</dbReference>
<dbReference type="PROSITE" id="PS50887">
    <property type="entry name" value="GGDEF"/>
    <property type="match status" value="1"/>
</dbReference>
<dbReference type="GO" id="GO:0005886">
    <property type="term" value="C:plasma membrane"/>
    <property type="evidence" value="ECO:0007669"/>
    <property type="project" value="UniProtKB-SubCell"/>
</dbReference>
<dbReference type="Pfam" id="PF00563">
    <property type="entry name" value="EAL"/>
    <property type="match status" value="1"/>
</dbReference>
<evidence type="ECO:0000256" key="4">
    <source>
        <dbReference type="ARBA" id="ARBA00022989"/>
    </source>
</evidence>
<keyword evidence="4 6" id="KW-1133">Transmembrane helix</keyword>
<evidence type="ECO:0000256" key="5">
    <source>
        <dbReference type="ARBA" id="ARBA00023136"/>
    </source>
</evidence>
<feature type="domain" description="EAL" evidence="7">
    <location>
        <begin position="469"/>
        <end position="724"/>
    </location>
</feature>
<dbReference type="Gene3D" id="3.20.20.450">
    <property type="entry name" value="EAL domain"/>
    <property type="match status" value="1"/>
</dbReference>
<evidence type="ECO:0000256" key="2">
    <source>
        <dbReference type="ARBA" id="ARBA00022475"/>
    </source>
</evidence>
<dbReference type="SMART" id="SM00267">
    <property type="entry name" value="GGDEF"/>
    <property type="match status" value="1"/>
</dbReference>
<dbReference type="PROSITE" id="PS50883">
    <property type="entry name" value="EAL"/>
    <property type="match status" value="1"/>
</dbReference>
<keyword evidence="2" id="KW-1003">Cell membrane</keyword>
<dbReference type="SUPFAM" id="SSF141868">
    <property type="entry name" value="EAL domain-like"/>
    <property type="match status" value="1"/>
</dbReference>
<dbReference type="PANTHER" id="PTHR44757">
    <property type="entry name" value="DIGUANYLATE CYCLASE DGCP"/>
    <property type="match status" value="1"/>
</dbReference>
<dbReference type="InterPro" id="IPR043128">
    <property type="entry name" value="Rev_trsase/Diguanyl_cyclase"/>
</dbReference>
<feature type="transmembrane region" description="Helical" evidence="6">
    <location>
        <begin position="217"/>
        <end position="240"/>
    </location>
</feature>
<dbReference type="Pfam" id="PF17202">
    <property type="entry name" value="sCache_3_3"/>
    <property type="match status" value="1"/>
</dbReference>
<dbReference type="InterPro" id="IPR000160">
    <property type="entry name" value="GGDEF_dom"/>
</dbReference>
<dbReference type="AlphaFoldDB" id="A0A6C7E866"/>
<organism evidence="9 10">
    <name type="scientific">Ilumatobacter coccineus (strain NBRC 103263 / KCTC 29153 / YM16-304)</name>
    <dbReference type="NCBI Taxonomy" id="1313172"/>
    <lineage>
        <taxon>Bacteria</taxon>
        <taxon>Bacillati</taxon>
        <taxon>Actinomycetota</taxon>
        <taxon>Acidimicrobiia</taxon>
        <taxon>Acidimicrobiales</taxon>
        <taxon>Ilumatobacteraceae</taxon>
        <taxon>Ilumatobacter</taxon>
    </lineage>
</organism>
<dbReference type="Gene3D" id="6.10.340.10">
    <property type="match status" value="1"/>
</dbReference>